<evidence type="ECO:0000313" key="1">
    <source>
        <dbReference type="EMBL" id="GAI28303.1"/>
    </source>
</evidence>
<protein>
    <submittedName>
        <fullName evidence="1">Uncharacterized protein</fullName>
    </submittedName>
</protein>
<name>X1MAJ2_9ZZZZ</name>
<dbReference type="AlphaFoldDB" id="X1MAJ2"/>
<reference evidence="1" key="1">
    <citation type="journal article" date="2014" name="Front. Microbiol.">
        <title>High frequency of phylogenetically diverse reductive dehalogenase-homologous genes in deep subseafloor sedimentary metagenomes.</title>
        <authorList>
            <person name="Kawai M."/>
            <person name="Futagami T."/>
            <person name="Toyoda A."/>
            <person name="Takaki Y."/>
            <person name="Nishi S."/>
            <person name="Hori S."/>
            <person name="Arai W."/>
            <person name="Tsubouchi T."/>
            <person name="Morono Y."/>
            <person name="Uchiyama I."/>
            <person name="Ito T."/>
            <person name="Fujiyama A."/>
            <person name="Inagaki F."/>
            <person name="Takami H."/>
        </authorList>
    </citation>
    <scope>NUCLEOTIDE SEQUENCE</scope>
    <source>
        <strain evidence="1">Expedition CK06-06</strain>
    </source>
</reference>
<dbReference type="EMBL" id="BARV01015226">
    <property type="protein sequence ID" value="GAI28303.1"/>
    <property type="molecule type" value="Genomic_DNA"/>
</dbReference>
<feature type="non-terminal residue" evidence="1">
    <location>
        <position position="177"/>
    </location>
</feature>
<gene>
    <name evidence="1" type="ORF">S06H3_26349</name>
</gene>
<accession>X1MAJ2</accession>
<proteinExistence type="predicted"/>
<sequence length="177" mass="18344">MSHKDFFGNYHESIADVVTLAAGNDVDNTHFKGLIITGGQLGTLLATYKECLLLNMTGFRGMAENCAIYGTLALATGGAADFSDFDACSSVHGAIIITLGAPTRFSLKQFHGKATLTGQTGGVAKVRGLDGKLVIASMTGGTLDIYSDAGEIEIQVTCTVGTINIYGNARVTNNTGG</sequence>
<organism evidence="1">
    <name type="scientific">marine sediment metagenome</name>
    <dbReference type="NCBI Taxonomy" id="412755"/>
    <lineage>
        <taxon>unclassified sequences</taxon>
        <taxon>metagenomes</taxon>
        <taxon>ecological metagenomes</taxon>
    </lineage>
</organism>
<comment type="caution">
    <text evidence="1">The sequence shown here is derived from an EMBL/GenBank/DDBJ whole genome shotgun (WGS) entry which is preliminary data.</text>
</comment>